<dbReference type="KEGG" id="ptes:JQU52_03105"/>
<proteinExistence type="predicted"/>
<dbReference type="EMBL" id="CP069798">
    <property type="protein sequence ID" value="QRQ82412.1"/>
    <property type="molecule type" value="Genomic_DNA"/>
</dbReference>
<reference evidence="2" key="1">
    <citation type="submission" date="2021-02" db="EMBL/GenBank/DDBJ databases">
        <title>Neisseriaceae sp. 26B isolated from the cloaca of a Common Toad-headed Turtle (Mesoclemmys nasuta).</title>
        <authorList>
            <person name="Spergser J."/>
            <person name="Busse H.-J."/>
        </authorList>
    </citation>
    <scope>NUCLEOTIDE SEQUENCE</scope>
    <source>
        <strain evidence="2">26B</strain>
    </source>
</reference>
<accession>A0A892ZHK0</accession>
<dbReference type="InterPro" id="IPR036163">
    <property type="entry name" value="HMA_dom_sf"/>
</dbReference>
<evidence type="ECO:0000259" key="1">
    <source>
        <dbReference type="PROSITE" id="PS50846"/>
    </source>
</evidence>
<protein>
    <submittedName>
        <fullName evidence="2">Heavy-metal-associated domain-containing protein</fullName>
    </submittedName>
</protein>
<evidence type="ECO:0000313" key="3">
    <source>
        <dbReference type="Proteomes" id="UP000653156"/>
    </source>
</evidence>
<gene>
    <name evidence="2" type="ORF">JQU52_03105</name>
</gene>
<dbReference type="CDD" id="cd00371">
    <property type="entry name" value="HMA"/>
    <property type="match status" value="1"/>
</dbReference>
<name>A0A892ZHK0_9NEIS</name>
<sequence>MPQTLVNIGGISGKADADKLVGAGEALNGVKLVNVNFEDGRVVITHEAGFDVEAFKKAATDLGFSA</sequence>
<dbReference type="SUPFAM" id="SSF55008">
    <property type="entry name" value="HMA, heavy metal-associated domain"/>
    <property type="match status" value="1"/>
</dbReference>
<dbReference type="AlphaFoldDB" id="A0A892ZHK0"/>
<keyword evidence="3" id="KW-1185">Reference proteome</keyword>
<dbReference type="GO" id="GO:0046872">
    <property type="term" value="F:metal ion binding"/>
    <property type="evidence" value="ECO:0007669"/>
    <property type="project" value="InterPro"/>
</dbReference>
<dbReference type="InterPro" id="IPR006121">
    <property type="entry name" value="HMA_dom"/>
</dbReference>
<dbReference type="PROSITE" id="PS50846">
    <property type="entry name" value="HMA_2"/>
    <property type="match status" value="1"/>
</dbReference>
<evidence type="ECO:0000313" key="2">
    <source>
        <dbReference type="EMBL" id="QRQ82412.1"/>
    </source>
</evidence>
<feature type="domain" description="HMA" evidence="1">
    <location>
        <begin position="2"/>
        <end position="66"/>
    </location>
</feature>
<organism evidence="2 3">
    <name type="scientific">Paralysiella testudinis</name>
    <dbReference type="NCBI Taxonomy" id="2809020"/>
    <lineage>
        <taxon>Bacteria</taxon>
        <taxon>Pseudomonadati</taxon>
        <taxon>Pseudomonadota</taxon>
        <taxon>Betaproteobacteria</taxon>
        <taxon>Neisseriales</taxon>
        <taxon>Neisseriaceae</taxon>
        <taxon>Paralysiella</taxon>
    </lineage>
</organism>
<dbReference type="Proteomes" id="UP000653156">
    <property type="component" value="Chromosome"/>
</dbReference>
<dbReference type="RefSeq" id="WP_230339694.1">
    <property type="nucleotide sequence ID" value="NZ_CP069798.1"/>
</dbReference>
<dbReference type="Gene3D" id="3.30.70.100">
    <property type="match status" value="1"/>
</dbReference>